<evidence type="ECO:0000313" key="6">
    <source>
        <dbReference type="Proteomes" id="UP000261580"/>
    </source>
</evidence>
<name>A0A3Q4GSC8_NEOBR</name>
<evidence type="ECO:0000256" key="2">
    <source>
        <dbReference type="ARBA" id="ARBA00022840"/>
    </source>
</evidence>
<dbReference type="InterPro" id="IPR003959">
    <property type="entry name" value="ATPase_AAA_core"/>
</dbReference>
<proteinExistence type="predicted"/>
<reference evidence="5" key="1">
    <citation type="submission" date="2025-08" db="UniProtKB">
        <authorList>
            <consortium name="Ensembl"/>
        </authorList>
    </citation>
    <scope>IDENTIFICATION</scope>
</reference>
<keyword evidence="6" id="KW-1185">Reference proteome</keyword>
<dbReference type="InterPro" id="IPR027417">
    <property type="entry name" value="P-loop_NTPase"/>
</dbReference>
<feature type="domain" description="ATPase AAA-type core" evidence="4">
    <location>
        <begin position="81"/>
        <end position="176"/>
    </location>
</feature>
<dbReference type="Gene3D" id="3.40.50.300">
    <property type="entry name" value="P-loop containing nucleotide triphosphate hydrolases"/>
    <property type="match status" value="1"/>
</dbReference>
<protein>
    <recommendedName>
        <fullName evidence="4">ATPase AAA-type core domain-containing protein</fullName>
    </recommendedName>
</protein>
<feature type="compositionally biased region" description="Gly residues" evidence="3">
    <location>
        <begin position="12"/>
        <end position="22"/>
    </location>
</feature>
<dbReference type="PANTHER" id="PTHR11638:SF93">
    <property type="entry name" value="MITOCHONDRIAL DISAGGREGASE"/>
    <property type="match status" value="1"/>
</dbReference>
<sequence>TAAPAAGRDGGHSPGAGGGSSGAAGQTAGPSRAADVCRADPELGHSKGVAFHGRAVPLIVMYIKMVLSGSKAHWLSTRIFVLFDEVDKAQPDVLTIILQLFDEGRLNVANDEIAQHTLQLCQEAKQANCNKLADNLEDIQKTSCDDIKISRQFKETVIQPVLNGHFRRHKFLGRIKKLPTSCHSLNFWAKKVEGRHDITLQWDRSVLDLLTGGYNVHYDLFS</sequence>
<dbReference type="Pfam" id="PF07724">
    <property type="entry name" value="AAA_2"/>
    <property type="match status" value="1"/>
</dbReference>
<dbReference type="PANTHER" id="PTHR11638">
    <property type="entry name" value="ATP-DEPENDENT CLP PROTEASE"/>
    <property type="match status" value="1"/>
</dbReference>
<dbReference type="GO" id="GO:0005739">
    <property type="term" value="C:mitochondrion"/>
    <property type="evidence" value="ECO:0007669"/>
    <property type="project" value="TreeGrafter"/>
</dbReference>
<evidence type="ECO:0000256" key="1">
    <source>
        <dbReference type="ARBA" id="ARBA00022741"/>
    </source>
</evidence>
<reference evidence="5" key="2">
    <citation type="submission" date="2025-09" db="UniProtKB">
        <authorList>
            <consortium name="Ensembl"/>
        </authorList>
    </citation>
    <scope>IDENTIFICATION</scope>
</reference>
<dbReference type="GO" id="GO:0034605">
    <property type="term" value="P:cellular response to heat"/>
    <property type="evidence" value="ECO:0007669"/>
    <property type="project" value="TreeGrafter"/>
</dbReference>
<dbReference type="AlphaFoldDB" id="A0A3Q4GSC8"/>
<keyword evidence="2" id="KW-0067">ATP-binding</keyword>
<evidence type="ECO:0000313" key="5">
    <source>
        <dbReference type="Ensembl" id="ENSNBRP00000012715.1"/>
    </source>
</evidence>
<dbReference type="GO" id="GO:0005524">
    <property type="term" value="F:ATP binding"/>
    <property type="evidence" value="ECO:0007669"/>
    <property type="project" value="UniProtKB-KW"/>
</dbReference>
<dbReference type="GeneTree" id="ENSGT01060000250999"/>
<dbReference type="InterPro" id="IPR050130">
    <property type="entry name" value="ClpA_ClpB"/>
</dbReference>
<evidence type="ECO:0000259" key="4">
    <source>
        <dbReference type="Pfam" id="PF07724"/>
    </source>
</evidence>
<keyword evidence="1" id="KW-0547">Nucleotide-binding</keyword>
<dbReference type="GO" id="GO:0016887">
    <property type="term" value="F:ATP hydrolysis activity"/>
    <property type="evidence" value="ECO:0007669"/>
    <property type="project" value="InterPro"/>
</dbReference>
<evidence type="ECO:0000256" key="3">
    <source>
        <dbReference type="SAM" id="MobiDB-lite"/>
    </source>
</evidence>
<accession>A0A3Q4GSC8</accession>
<organism evidence="5 6">
    <name type="scientific">Neolamprologus brichardi</name>
    <name type="common">Fairy cichlid</name>
    <name type="synonym">Lamprologus brichardi</name>
    <dbReference type="NCBI Taxonomy" id="32507"/>
    <lineage>
        <taxon>Eukaryota</taxon>
        <taxon>Metazoa</taxon>
        <taxon>Chordata</taxon>
        <taxon>Craniata</taxon>
        <taxon>Vertebrata</taxon>
        <taxon>Euteleostomi</taxon>
        <taxon>Actinopterygii</taxon>
        <taxon>Neopterygii</taxon>
        <taxon>Teleostei</taxon>
        <taxon>Neoteleostei</taxon>
        <taxon>Acanthomorphata</taxon>
        <taxon>Ovalentaria</taxon>
        <taxon>Cichlomorphae</taxon>
        <taxon>Cichliformes</taxon>
        <taxon>Cichlidae</taxon>
        <taxon>African cichlids</taxon>
        <taxon>Pseudocrenilabrinae</taxon>
        <taxon>Lamprologini</taxon>
        <taxon>Neolamprologus</taxon>
    </lineage>
</organism>
<feature type="region of interest" description="Disordered" evidence="3">
    <location>
        <begin position="1"/>
        <end position="34"/>
    </location>
</feature>
<dbReference type="Ensembl" id="ENSNBRT00000013077.1">
    <property type="protein sequence ID" value="ENSNBRP00000012715.1"/>
    <property type="gene ID" value="ENSNBRG00000009870.1"/>
</dbReference>
<dbReference type="Proteomes" id="UP000261580">
    <property type="component" value="Unassembled WGS sequence"/>
</dbReference>